<comment type="caution">
    <text evidence="1">The sequence shown here is derived from an EMBL/GenBank/DDBJ whole genome shotgun (WGS) entry which is preliminary data.</text>
</comment>
<evidence type="ECO:0000313" key="1">
    <source>
        <dbReference type="EMBL" id="KAG7169671.1"/>
    </source>
</evidence>
<evidence type="ECO:0000313" key="2">
    <source>
        <dbReference type="Proteomes" id="UP000747542"/>
    </source>
</evidence>
<reference evidence="1" key="1">
    <citation type="journal article" date="2021" name="Sci. Adv.">
        <title>The American lobster genome reveals insights on longevity, neural, and immune adaptations.</title>
        <authorList>
            <person name="Polinski J.M."/>
            <person name="Zimin A.V."/>
            <person name="Clark K.F."/>
            <person name="Kohn A.B."/>
            <person name="Sadowski N."/>
            <person name="Timp W."/>
            <person name="Ptitsyn A."/>
            <person name="Khanna P."/>
            <person name="Romanova D.Y."/>
            <person name="Williams P."/>
            <person name="Greenwood S.J."/>
            <person name="Moroz L.L."/>
            <person name="Walt D.R."/>
            <person name="Bodnar A.G."/>
        </authorList>
    </citation>
    <scope>NUCLEOTIDE SEQUENCE</scope>
    <source>
        <strain evidence="1">GMGI-L3</strain>
    </source>
</reference>
<dbReference type="EMBL" id="JAHLQT010015640">
    <property type="protein sequence ID" value="KAG7169671.1"/>
    <property type="molecule type" value="Genomic_DNA"/>
</dbReference>
<keyword evidence="2" id="KW-1185">Reference proteome</keyword>
<accession>A0A8J5MZZ2</accession>
<name>A0A8J5MZZ2_HOMAM</name>
<gene>
    <name evidence="1" type="ORF">Hamer_G013292</name>
</gene>
<proteinExistence type="predicted"/>
<protein>
    <submittedName>
        <fullName evidence="1">Uncharacterized protein</fullName>
    </submittedName>
</protein>
<sequence>MEVQRGVLTNSKEEKEELITWLKTSEFPLLNKRGQEAFFRFLRGSSYSEDKDIVEVDLKADGMDNNDARRYQFWLKCQGLEIGNLFKVYVDDDETSLPDAKVCHTMYKSKGGTQNMTQFVQEKVSDGEKVDGFINDLKDTMKPDLDQVFLKFKVFLENKYGKNGEHI</sequence>
<organism evidence="1 2">
    <name type="scientific">Homarus americanus</name>
    <name type="common">American lobster</name>
    <dbReference type="NCBI Taxonomy" id="6706"/>
    <lineage>
        <taxon>Eukaryota</taxon>
        <taxon>Metazoa</taxon>
        <taxon>Ecdysozoa</taxon>
        <taxon>Arthropoda</taxon>
        <taxon>Crustacea</taxon>
        <taxon>Multicrustacea</taxon>
        <taxon>Malacostraca</taxon>
        <taxon>Eumalacostraca</taxon>
        <taxon>Eucarida</taxon>
        <taxon>Decapoda</taxon>
        <taxon>Pleocyemata</taxon>
        <taxon>Astacidea</taxon>
        <taxon>Nephropoidea</taxon>
        <taxon>Nephropidae</taxon>
        <taxon>Homarus</taxon>
    </lineage>
</organism>
<dbReference type="Proteomes" id="UP000747542">
    <property type="component" value="Unassembled WGS sequence"/>
</dbReference>
<dbReference type="AlphaFoldDB" id="A0A8J5MZZ2"/>